<feature type="non-terminal residue" evidence="1">
    <location>
        <position position="1"/>
    </location>
</feature>
<dbReference type="GO" id="GO:0005829">
    <property type="term" value="C:cytosol"/>
    <property type="evidence" value="ECO:0007669"/>
    <property type="project" value="TreeGrafter"/>
</dbReference>
<dbReference type="Proteomes" id="UP000324897">
    <property type="component" value="Chromosome 3"/>
</dbReference>
<dbReference type="PANTHER" id="PTHR12280">
    <property type="entry name" value="PANTOTHENATE KINASE"/>
    <property type="match status" value="1"/>
</dbReference>
<comment type="caution">
    <text evidence="1">The sequence shown here is derived from an EMBL/GenBank/DDBJ whole genome shotgun (WGS) entry which is preliminary data.</text>
</comment>
<sequence length="250" mass="27170">MDGGSVIDFSGAEIRASRQPARCSRHGSFLGEILAQLFPTADDPVVASGTLIKLVYTASCGDGNDGAELRFAKFERRRLDDCMEFLRTEGLIRCKGMQSSNEKVVIKATGGGAYDFADNFQEKLDVYLDRLHEFECIVYGANFLLESIPGSAFTYIDGEMRTIDISPNNLLPYLIVNIGSGVAMLKVATGKRNFELTTGTNIGGAFVFGLAKLLTGCKSYNEFLQLCQKGDNSVLDLVVKDICGELASLK</sequence>
<proteinExistence type="predicted"/>
<dbReference type="GO" id="GO:0005524">
    <property type="term" value="F:ATP binding"/>
    <property type="evidence" value="ECO:0007669"/>
    <property type="project" value="InterPro"/>
</dbReference>
<dbReference type="Pfam" id="PF03630">
    <property type="entry name" value="Fumble"/>
    <property type="match status" value="1"/>
</dbReference>
<dbReference type="InterPro" id="IPR004567">
    <property type="entry name" value="Type_II_PanK"/>
</dbReference>
<dbReference type="GO" id="GO:0005634">
    <property type="term" value="C:nucleus"/>
    <property type="evidence" value="ECO:0007669"/>
    <property type="project" value="TreeGrafter"/>
</dbReference>
<organism evidence="1 2">
    <name type="scientific">Eragrostis curvula</name>
    <name type="common">weeping love grass</name>
    <dbReference type="NCBI Taxonomy" id="38414"/>
    <lineage>
        <taxon>Eukaryota</taxon>
        <taxon>Viridiplantae</taxon>
        <taxon>Streptophyta</taxon>
        <taxon>Embryophyta</taxon>
        <taxon>Tracheophyta</taxon>
        <taxon>Spermatophyta</taxon>
        <taxon>Magnoliopsida</taxon>
        <taxon>Liliopsida</taxon>
        <taxon>Poales</taxon>
        <taxon>Poaceae</taxon>
        <taxon>PACMAD clade</taxon>
        <taxon>Chloridoideae</taxon>
        <taxon>Eragrostideae</taxon>
        <taxon>Eragrostidinae</taxon>
        <taxon>Eragrostis</taxon>
    </lineage>
</organism>
<dbReference type="SUPFAM" id="SSF53067">
    <property type="entry name" value="Actin-like ATPase domain"/>
    <property type="match status" value="2"/>
</dbReference>
<feature type="non-terminal residue" evidence="1">
    <location>
        <position position="250"/>
    </location>
</feature>
<dbReference type="AlphaFoldDB" id="A0A5J9TLF5"/>
<dbReference type="InterPro" id="IPR043129">
    <property type="entry name" value="ATPase_NBD"/>
</dbReference>
<keyword evidence="2" id="KW-1185">Reference proteome</keyword>
<evidence type="ECO:0000313" key="2">
    <source>
        <dbReference type="Proteomes" id="UP000324897"/>
    </source>
</evidence>
<accession>A0A5J9TLF5</accession>
<dbReference type="PANTHER" id="PTHR12280:SF36">
    <property type="entry name" value="PANTOTHENATE KINASE 1"/>
    <property type="match status" value="1"/>
</dbReference>
<dbReference type="GO" id="GO:0015937">
    <property type="term" value="P:coenzyme A biosynthetic process"/>
    <property type="evidence" value="ECO:0007669"/>
    <property type="project" value="InterPro"/>
</dbReference>
<dbReference type="OrthoDB" id="684193at2759"/>
<dbReference type="EMBL" id="RWGY01000039">
    <property type="protein sequence ID" value="TVU12144.1"/>
    <property type="molecule type" value="Genomic_DNA"/>
</dbReference>
<evidence type="ECO:0000313" key="1">
    <source>
        <dbReference type="EMBL" id="TVU12144.1"/>
    </source>
</evidence>
<dbReference type="Gramene" id="TVU12144">
    <property type="protein sequence ID" value="TVU12144"/>
    <property type="gene ID" value="EJB05_45773"/>
</dbReference>
<dbReference type="Gene3D" id="3.30.420.40">
    <property type="match status" value="2"/>
</dbReference>
<dbReference type="GO" id="GO:0004594">
    <property type="term" value="F:pantothenate kinase activity"/>
    <property type="evidence" value="ECO:0007669"/>
    <property type="project" value="TreeGrafter"/>
</dbReference>
<name>A0A5J9TLF5_9POAL</name>
<reference evidence="1 2" key="1">
    <citation type="journal article" date="2019" name="Sci. Rep.">
        <title>A high-quality genome of Eragrostis curvula grass provides insights into Poaceae evolution and supports new strategies to enhance forage quality.</title>
        <authorList>
            <person name="Carballo J."/>
            <person name="Santos B.A.C.M."/>
            <person name="Zappacosta D."/>
            <person name="Garbus I."/>
            <person name="Selva J.P."/>
            <person name="Gallo C.A."/>
            <person name="Diaz A."/>
            <person name="Albertini E."/>
            <person name="Caccamo M."/>
            <person name="Echenique V."/>
        </authorList>
    </citation>
    <scope>NUCLEOTIDE SEQUENCE [LARGE SCALE GENOMIC DNA]</scope>
    <source>
        <strain evidence="2">cv. Victoria</strain>
        <tissue evidence="1">Leaf</tissue>
    </source>
</reference>
<evidence type="ECO:0008006" key="3">
    <source>
        <dbReference type="Google" id="ProtNLM"/>
    </source>
</evidence>
<gene>
    <name evidence="1" type="ORF">EJB05_45773</name>
</gene>
<protein>
    <recommendedName>
        <fullName evidence="3">Pantothenate kinase</fullName>
    </recommendedName>
</protein>